<name>A0A378TEY7_9MYCO</name>
<dbReference type="InterPro" id="IPR027417">
    <property type="entry name" value="P-loop_NTPase"/>
</dbReference>
<dbReference type="GO" id="GO:0051782">
    <property type="term" value="P:negative regulation of cell division"/>
    <property type="evidence" value="ECO:0007669"/>
    <property type="project" value="TreeGrafter"/>
</dbReference>
<sequence length="355" mass="35804">MTDTAALLTLLNDTSLRDDVERAAAAAGVRAAHLDPSRPPVRAVWSAAAAVVLDREAATGCTCAGLPRRPAVFVCGLTEPDAATLQVAISLGAQSVLLLPEQTEVLVRAIADARLPAAHPDSGVTVAVIPGRGGAGASVFAAALAHCFPRALLVDLDPWSGGADLLLGAEHTTGLRWPELAVQSGRLSWPAVHAALPSVGDITVLSGARRSHDVPAGAVAAVLGAGRRDGVTAVCDLPRSISDPVATALDDADLVVVVTTCDVRACAATVAMAPAISAVNPNVGLVVRGPAPGGLRAAEIAELTGLPLLADMRPEPLIAEKLEHGGLRLRARSPLAAAAGRVAALLPNRGVGKAA</sequence>
<dbReference type="RefSeq" id="WP_232067812.1">
    <property type="nucleotide sequence ID" value="NZ_AP022600.1"/>
</dbReference>
<keyword evidence="2" id="KW-0067">ATP-binding</keyword>
<keyword evidence="2" id="KW-0547">Nucleotide-binding</keyword>
<dbReference type="Proteomes" id="UP000254978">
    <property type="component" value="Unassembled WGS sequence"/>
</dbReference>
<dbReference type="GO" id="GO:0005829">
    <property type="term" value="C:cytosol"/>
    <property type="evidence" value="ECO:0007669"/>
    <property type="project" value="TreeGrafter"/>
</dbReference>
<dbReference type="GO" id="GO:0016887">
    <property type="term" value="F:ATP hydrolysis activity"/>
    <property type="evidence" value="ECO:0007669"/>
    <property type="project" value="TreeGrafter"/>
</dbReference>
<dbReference type="AlphaFoldDB" id="A0A378TEY7"/>
<keyword evidence="3" id="KW-1185">Reference proteome</keyword>
<reference evidence="2 3" key="1">
    <citation type="submission" date="2018-06" db="EMBL/GenBank/DDBJ databases">
        <authorList>
            <consortium name="Pathogen Informatics"/>
            <person name="Doyle S."/>
        </authorList>
    </citation>
    <scope>NUCLEOTIDE SEQUENCE [LARGE SCALE GENOMIC DNA]</scope>
    <source>
        <strain evidence="2 3">NCTC10821</strain>
    </source>
</reference>
<protein>
    <submittedName>
        <fullName evidence="2">Helicase/secretion CpaE-like protein</fullName>
    </submittedName>
</protein>
<evidence type="ECO:0000313" key="2">
    <source>
        <dbReference type="EMBL" id="STZ59190.1"/>
    </source>
</evidence>
<dbReference type="PANTHER" id="PTHR43384">
    <property type="entry name" value="SEPTUM SITE-DETERMINING PROTEIN MIND HOMOLOG, CHLOROPLASTIC-RELATED"/>
    <property type="match status" value="1"/>
</dbReference>
<dbReference type="InterPro" id="IPR022521">
    <property type="entry name" value="Rv3660c"/>
</dbReference>
<dbReference type="GO" id="GO:0009898">
    <property type="term" value="C:cytoplasmic side of plasma membrane"/>
    <property type="evidence" value="ECO:0007669"/>
    <property type="project" value="TreeGrafter"/>
</dbReference>
<gene>
    <name evidence="2" type="ORF">NCTC10821_02714</name>
</gene>
<dbReference type="EMBL" id="UGQT01000001">
    <property type="protein sequence ID" value="STZ59190.1"/>
    <property type="molecule type" value="Genomic_DNA"/>
</dbReference>
<feature type="domain" description="Rv3660c-like CheY-like N-terminal" evidence="1">
    <location>
        <begin position="11"/>
        <end position="115"/>
    </location>
</feature>
<dbReference type="InterPro" id="IPR050625">
    <property type="entry name" value="ParA/MinD_ATPase"/>
</dbReference>
<dbReference type="PANTHER" id="PTHR43384:SF11">
    <property type="entry name" value="SEPTUM SITE DETERMINING PROTEIN"/>
    <property type="match status" value="1"/>
</dbReference>
<keyword evidence="2" id="KW-0378">Hydrolase</keyword>
<dbReference type="InterPro" id="IPR059050">
    <property type="entry name" value="Rv3660c_N"/>
</dbReference>
<evidence type="ECO:0000259" key="1">
    <source>
        <dbReference type="Pfam" id="PF26563"/>
    </source>
</evidence>
<dbReference type="NCBIfam" id="TIGR03815">
    <property type="entry name" value="CpaE_hom_Actino"/>
    <property type="match status" value="1"/>
</dbReference>
<proteinExistence type="predicted"/>
<organism evidence="2 3">
    <name type="scientific">Mycolicibacterium tokaiense</name>
    <dbReference type="NCBI Taxonomy" id="39695"/>
    <lineage>
        <taxon>Bacteria</taxon>
        <taxon>Bacillati</taxon>
        <taxon>Actinomycetota</taxon>
        <taxon>Actinomycetes</taxon>
        <taxon>Mycobacteriales</taxon>
        <taxon>Mycobacteriaceae</taxon>
        <taxon>Mycolicibacterium</taxon>
    </lineage>
</organism>
<accession>A0A378TEY7</accession>
<dbReference type="Gene3D" id="3.40.50.300">
    <property type="entry name" value="P-loop containing nucleotide triphosphate hydrolases"/>
    <property type="match status" value="1"/>
</dbReference>
<dbReference type="GO" id="GO:0005524">
    <property type="term" value="F:ATP binding"/>
    <property type="evidence" value="ECO:0007669"/>
    <property type="project" value="TreeGrafter"/>
</dbReference>
<evidence type="ECO:0000313" key="3">
    <source>
        <dbReference type="Proteomes" id="UP000254978"/>
    </source>
</evidence>
<keyword evidence="2" id="KW-0347">Helicase</keyword>
<dbReference type="SUPFAM" id="SSF52540">
    <property type="entry name" value="P-loop containing nucleoside triphosphate hydrolases"/>
    <property type="match status" value="1"/>
</dbReference>
<dbReference type="Pfam" id="PF26563">
    <property type="entry name" value="Rv3660c_N"/>
    <property type="match status" value="1"/>
</dbReference>
<dbReference type="GO" id="GO:0004386">
    <property type="term" value="F:helicase activity"/>
    <property type="evidence" value="ECO:0007669"/>
    <property type="project" value="UniProtKB-KW"/>
</dbReference>